<dbReference type="EMBL" id="VSSQ01014648">
    <property type="protein sequence ID" value="MPM54103.1"/>
    <property type="molecule type" value="Genomic_DNA"/>
</dbReference>
<name>A0A645ATA1_9ZZZZ</name>
<protein>
    <submittedName>
        <fullName evidence="2">Uncharacterized protein</fullName>
    </submittedName>
</protein>
<feature type="region of interest" description="Disordered" evidence="1">
    <location>
        <begin position="1"/>
        <end position="36"/>
    </location>
</feature>
<feature type="compositionally biased region" description="Basic and acidic residues" evidence="1">
    <location>
        <begin position="19"/>
        <end position="29"/>
    </location>
</feature>
<reference evidence="2" key="1">
    <citation type="submission" date="2019-08" db="EMBL/GenBank/DDBJ databases">
        <authorList>
            <person name="Kucharzyk K."/>
            <person name="Murdoch R.W."/>
            <person name="Higgins S."/>
            <person name="Loffler F."/>
        </authorList>
    </citation>
    <scope>NUCLEOTIDE SEQUENCE</scope>
</reference>
<proteinExistence type="predicted"/>
<feature type="compositionally biased region" description="Basic residues" evidence="1">
    <location>
        <begin position="227"/>
        <end position="236"/>
    </location>
</feature>
<accession>A0A645ATA1</accession>
<dbReference type="AlphaFoldDB" id="A0A645ATA1"/>
<sequence length="236" mass="25911">MEGKGLGPGGISRHLAACPDREHQQHQSDDGNFTDAAGTDVAHVHAHEHGNRDGGHHGEHAPGAFRQRLDDNEGQHRQDDDHDHVRAEQGNRAGHLAHFLAHQLTQRAAIAACGYEQDHEILHRAREHHPGNQPERAGQITHLRCQHRPHQRPGTRDGGEMVAEQNVFIGGNVVEAVVVQHGRGGASWIEFHDFVCDEAAVVAIGHQINAHGGHHDPHGIDRFATPQRHHAQGRCP</sequence>
<feature type="region of interest" description="Disordered" evidence="1">
    <location>
        <begin position="212"/>
        <end position="236"/>
    </location>
</feature>
<comment type="caution">
    <text evidence="2">The sequence shown here is derived from an EMBL/GenBank/DDBJ whole genome shotgun (WGS) entry which is preliminary data.</text>
</comment>
<evidence type="ECO:0000313" key="2">
    <source>
        <dbReference type="EMBL" id="MPM54103.1"/>
    </source>
</evidence>
<organism evidence="2">
    <name type="scientific">bioreactor metagenome</name>
    <dbReference type="NCBI Taxonomy" id="1076179"/>
    <lineage>
        <taxon>unclassified sequences</taxon>
        <taxon>metagenomes</taxon>
        <taxon>ecological metagenomes</taxon>
    </lineage>
</organism>
<gene>
    <name evidence="2" type="ORF">SDC9_100876</name>
</gene>
<feature type="compositionally biased region" description="Gly residues" evidence="1">
    <location>
        <begin position="1"/>
        <end position="10"/>
    </location>
</feature>
<evidence type="ECO:0000256" key="1">
    <source>
        <dbReference type="SAM" id="MobiDB-lite"/>
    </source>
</evidence>